<organism evidence="1 2">
    <name type="scientific">Rhizobium lusitanum</name>
    <dbReference type="NCBI Taxonomy" id="293958"/>
    <lineage>
        <taxon>Bacteria</taxon>
        <taxon>Pseudomonadati</taxon>
        <taxon>Pseudomonadota</taxon>
        <taxon>Alphaproteobacteria</taxon>
        <taxon>Hyphomicrobiales</taxon>
        <taxon>Rhizobiaceae</taxon>
        <taxon>Rhizobium/Agrobacterium group</taxon>
        <taxon>Rhizobium</taxon>
    </lineage>
</organism>
<evidence type="ECO:0000313" key="2">
    <source>
        <dbReference type="Proteomes" id="UP000199205"/>
    </source>
</evidence>
<dbReference type="InterPro" id="IPR011008">
    <property type="entry name" value="Dimeric_a/b-barrel"/>
</dbReference>
<protein>
    <recommendedName>
        <fullName evidence="3">Antibiotic biosynthesis monooxygenase</fullName>
    </recommendedName>
</protein>
<gene>
    <name evidence="1" type="ORF">GA0061101_12377</name>
</gene>
<sequence>MGCVADQAKADRYVVDVFYVDNAAVAAHRDTSRFKDYLSKINDLAEQKAFVLDPALVANKNG</sequence>
<reference evidence="1 2" key="1">
    <citation type="submission" date="2016-08" db="EMBL/GenBank/DDBJ databases">
        <authorList>
            <person name="Seilhamer J.J."/>
        </authorList>
    </citation>
    <scope>NUCLEOTIDE SEQUENCE [LARGE SCALE GENOMIC DNA]</scope>
    <source>
        <strain evidence="1 2">P1-7</strain>
    </source>
</reference>
<dbReference type="AlphaFoldDB" id="A0A1C3X363"/>
<accession>A0A1C3X363</accession>
<name>A0A1C3X363_9HYPH</name>
<proteinExistence type="predicted"/>
<dbReference type="Proteomes" id="UP000199205">
    <property type="component" value="Unassembled WGS sequence"/>
</dbReference>
<evidence type="ECO:0000313" key="1">
    <source>
        <dbReference type="EMBL" id="SCB46671.1"/>
    </source>
</evidence>
<dbReference type="SUPFAM" id="SSF54909">
    <property type="entry name" value="Dimeric alpha+beta barrel"/>
    <property type="match status" value="1"/>
</dbReference>
<evidence type="ECO:0008006" key="3">
    <source>
        <dbReference type="Google" id="ProtNLM"/>
    </source>
</evidence>
<dbReference type="Gene3D" id="3.30.70.100">
    <property type="match status" value="1"/>
</dbReference>
<dbReference type="EMBL" id="FMAF01000023">
    <property type="protein sequence ID" value="SCB46671.1"/>
    <property type="molecule type" value="Genomic_DNA"/>
</dbReference>